<gene>
    <name evidence="5" type="ORF">EZ449_16060</name>
</gene>
<dbReference type="OrthoDB" id="9782422at2"/>
<evidence type="ECO:0000256" key="1">
    <source>
        <dbReference type="ARBA" id="ARBA00022741"/>
    </source>
</evidence>
<sequence>MQIKILKPGILSTIQDLGRMDFLSQAVPTSGAMDTLSARIANKAVGNPDDFAVIEFTYAAAELETLTDVLVAYAGDGAILSINGNNLPSERPLFIPKGNTIKLKNNPDGARTYLSIVGGWAAKTVMGSKSTYLTAGFGGHYGRSLIAGDVLSNDPITSQLSKTMIKKLKSDTPKFLNWSIPKTLLLSSNRKVIRVFPGREFSKFNGLSITNFFSSTFKIAVNSNRMGFHLEGNLMLQRKKEELLSTAVAPGTIQVTGSGNLILLMADCQTTGGYPRIAQVAAVDLTLCAQLKPGDSLQFEDISTEDAEILYLEREKELNKLTTAISSRF</sequence>
<organism evidence="5 6">
    <name type="scientific">Pedobacter frigidisoli</name>
    <dbReference type="NCBI Taxonomy" id="2530455"/>
    <lineage>
        <taxon>Bacteria</taxon>
        <taxon>Pseudomonadati</taxon>
        <taxon>Bacteroidota</taxon>
        <taxon>Sphingobacteriia</taxon>
        <taxon>Sphingobacteriales</taxon>
        <taxon>Sphingobacteriaceae</taxon>
        <taxon>Pedobacter</taxon>
    </lineage>
</organism>
<comment type="caution">
    <text evidence="5">The sequence shown here is derived from an EMBL/GenBank/DDBJ whole genome shotgun (WGS) entry which is preliminary data.</text>
</comment>
<keyword evidence="1" id="KW-0547">Nucleotide-binding</keyword>
<dbReference type="InterPro" id="IPR029000">
    <property type="entry name" value="Cyclophilin-like_dom_sf"/>
</dbReference>
<keyword evidence="2" id="KW-0378">Hydrolase</keyword>
<dbReference type="AlphaFoldDB" id="A0A4R0NZ11"/>
<dbReference type="InterPro" id="IPR052708">
    <property type="entry name" value="PxpC"/>
</dbReference>
<evidence type="ECO:0000313" key="6">
    <source>
        <dbReference type="Proteomes" id="UP000291485"/>
    </source>
</evidence>
<dbReference type="EMBL" id="SJSN01000013">
    <property type="protein sequence ID" value="TCD05604.1"/>
    <property type="molecule type" value="Genomic_DNA"/>
</dbReference>
<dbReference type="GO" id="GO:0016740">
    <property type="term" value="F:transferase activity"/>
    <property type="evidence" value="ECO:0007669"/>
    <property type="project" value="UniProtKB-KW"/>
</dbReference>
<dbReference type="SUPFAM" id="SSF50891">
    <property type="entry name" value="Cyclophilin-like"/>
    <property type="match status" value="1"/>
</dbReference>
<dbReference type="Gene3D" id="2.40.100.10">
    <property type="entry name" value="Cyclophilin-like"/>
    <property type="match status" value="1"/>
</dbReference>
<dbReference type="GO" id="GO:0016787">
    <property type="term" value="F:hydrolase activity"/>
    <property type="evidence" value="ECO:0007669"/>
    <property type="project" value="UniProtKB-KW"/>
</dbReference>
<dbReference type="GO" id="GO:0005524">
    <property type="term" value="F:ATP binding"/>
    <property type="evidence" value="ECO:0007669"/>
    <property type="project" value="UniProtKB-KW"/>
</dbReference>
<name>A0A4R0NZ11_9SPHI</name>
<dbReference type="SMART" id="SM00797">
    <property type="entry name" value="AHS2"/>
    <property type="match status" value="1"/>
</dbReference>
<dbReference type="PANTHER" id="PTHR43309:SF5">
    <property type="entry name" value="5-OXOPROLINASE SUBUNIT C"/>
    <property type="match status" value="1"/>
</dbReference>
<evidence type="ECO:0000259" key="4">
    <source>
        <dbReference type="SMART" id="SM00797"/>
    </source>
</evidence>
<dbReference type="NCBIfam" id="TIGR00724">
    <property type="entry name" value="urea_amlyse_rel"/>
    <property type="match status" value="1"/>
</dbReference>
<keyword evidence="5" id="KW-0808">Transferase</keyword>
<reference evidence="5 6" key="1">
    <citation type="submission" date="2019-02" db="EMBL/GenBank/DDBJ databases">
        <title>Pedobacter sp. RP-3-11 sp. nov., isolated from Arctic soil.</title>
        <authorList>
            <person name="Dahal R.H."/>
        </authorList>
    </citation>
    <scope>NUCLEOTIDE SEQUENCE [LARGE SCALE GENOMIC DNA]</scope>
    <source>
        <strain evidence="5 6">RP-3-11</strain>
    </source>
</reference>
<accession>A0A4R0NZ11</accession>
<dbReference type="PANTHER" id="PTHR43309">
    <property type="entry name" value="5-OXOPROLINASE SUBUNIT C"/>
    <property type="match status" value="1"/>
</dbReference>
<dbReference type="InterPro" id="IPR003778">
    <property type="entry name" value="CT_A_B"/>
</dbReference>
<protein>
    <submittedName>
        <fullName evidence="5">Biotin-dependent carboxyltransferase family protein</fullName>
    </submittedName>
</protein>
<evidence type="ECO:0000256" key="3">
    <source>
        <dbReference type="ARBA" id="ARBA00022840"/>
    </source>
</evidence>
<keyword evidence="6" id="KW-1185">Reference proteome</keyword>
<evidence type="ECO:0000256" key="2">
    <source>
        <dbReference type="ARBA" id="ARBA00022801"/>
    </source>
</evidence>
<evidence type="ECO:0000313" key="5">
    <source>
        <dbReference type="EMBL" id="TCD05604.1"/>
    </source>
</evidence>
<feature type="domain" description="Carboxyltransferase" evidence="4">
    <location>
        <begin position="24"/>
        <end position="317"/>
    </location>
</feature>
<dbReference type="Pfam" id="PF02626">
    <property type="entry name" value="CT_A_B"/>
    <property type="match status" value="1"/>
</dbReference>
<keyword evidence="3" id="KW-0067">ATP-binding</keyword>
<dbReference type="Proteomes" id="UP000291485">
    <property type="component" value="Unassembled WGS sequence"/>
</dbReference>
<proteinExistence type="predicted"/>
<dbReference type="RefSeq" id="WP_131560675.1">
    <property type="nucleotide sequence ID" value="NZ_SJSN01000013.1"/>
</dbReference>